<evidence type="ECO:0000313" key="4">
    <source>
        <dbReference type="Proteomes" id="UP000694044"/>
    </source>
</evidence>
<comment type="caution">
    <text evidence="3">The sequence shown here is derived from an EMBL/GenBank/DDBJ whole genome shotgun (WGS) entry which is preliminary data.</text>
</comment>
<evidence type="ECO:0000256" key="1">
    <source>
        <dbReference type="SAM" id="Coils"/>
    </source>
</evidence>
<feature type="coiled-coil region" evidence="1">
    <location>
        <begin position="55"/>
        <end position="99"/>
    </location>
</feature>
<organism evidence="3 4">
    <name type="scientific">Phytophthora pseudosyringae</name>
    <dbReference type="NCBI Taxonomy" id="221518"/>
    <lineage>
        <taxon>Eukaryota</taxon>
        <taxon>Sar</taxon>
        <taxon>Stramenopiles</taxon>
        <taxon>Oomycota</taxon>
        <taxon>Peronosporomycetes</taxon>
        <taxon>Peronosporales</taxon>
        <taxon>Peronosporaceae</taxon>
        <taxon>Phytophthora</taxon>
    </lineage>
</organism>
<evidence type="ECO:0000256" key="2">
    <source>
        <dbReference type="SAM" id="MobiDB-lite"/>
    </source>
</evidence>
<evidence type="ECO:0000313" key="3">
    <source>
        <dbReference type="EMBL" id="KAG7392173.1"/>
    </source>
</evidence>
<keyword evidence="4" id="KW-1185">Reference proteome</keyword>
<name>A0A8T1WJS4_9STRA</name>
<protein>
    <submittedName>
        <fullName evidence="3">Uncharacterized protein</fullName>
    </submittedName>
</protein>
<feature type="region of interest" description="Disordered" evidence="2">
    <location>
        <begin position="126"/>
        <end position="152"/>
    </location>
</feature>
<reference evidence="3" key="1">
    <citation type="submission" date="2021-02" db="EMBL/GenBank/DDBJ databases">
        <authorList>
            <person name="Palmer J.M."/>
        </authorList>
    </citation>
    <scope>NUCLEOTIDE SEQUENCE</scope>
    <source>
        <strain evidence="3">SCRP734</strain>
    </source>
</reference>
<proteinExistence type="predicted"/>
<accession>A0A8T1WJS4</accession>
<dbReference type="EMBL" id="JAGDFM010000013">
    <property type="protein sequence ID" value="KAG7392173.1"/>
    <property type="molecule type" value="Genomic_DNA"/>
</dbReference>
<dbReference type="Proteomes" id="UP000694044">
    <property type="component" value="Unassembled WGS sequence"/>
</dbReference>
<sequence>MAREGFDDEILWEHELIEAQDRITSSLSQLNRMVEDEVSRAQQQREWVLNATQTLTDLHKRLELEQERRRLAEKREHALKEKVERLKSLLEQEQRFNRRGDQIAAITRRQEMNRLYPTVPLCFSSSAPGQEQWASRPPQPKYSTWPRSDSFK</sequence>
<keyword evidence="1" id="KW-0175">Coiled coil</keyword>
<dbReference type="AlphaFoldDB" id="A0A8T1WJS4"/>
<gene>
    <name evidence="3" type="ORF">PHYPSEUDO_001896</name>
</gene>
<feature type="compositionally biased region" description="Polar residues" evidence="2">
    <location>
        <begin position="141"/>
        <end position="152"/>
    </location>
</feature>